<keyword evidence="2" id="KW-0378">Hydrolase</keyword>
<dbReference type="Pfam" id="PF00580">
    <property type="entry name" value="UvrD-helicase"/>
    <property type="match status" value="1"/>
</dbReference>
<organism evidence="6 7">
    <name type="scientific">Citrobacter freundii</name>
    <dbReference type="NCBI Taxonomy" id="546"/>
    <lineage>
        <taxon>Bacteria</taxon>
        <taxon>Pseudomonadati</taxon>
        <taxon>Pseudomonadota</taxon>
        <taxon>Gammaproteobacteria</taxon>
        <taxon>Enterobacterales</taxon>
        <taxon>Enterobacteriaceae</taxon>
        <taxon>Citrobacter</taxon>
        <taxon>Citrobacter freundii complex</taxon>
    </lineage>
</organism>
<evidence type="ECO:0000256" key="1">
    <source>
        <dbReference type="ARBA" id="ARBA00022741"/>
    </source>
</evidence>
<comment type="caution">
    <text evidence="6">The sequence shown here is derived from an EMBL/GenBank/DDBJ whole genome shotgun (WGS) entry which is preliminary data.</text>
</comment>
<evidence type="ECO:0000256" key="4">
    <source>
        <dbReference type="ARBA" id="ARBA00022840"/>
    </source>
</evidence>
<dbReference type="Proteomes" id="UP000885148">
    <property type="component" value="Unassembled WGS sequence"/>
</dbReference>
<dbReference type="GO" id="GO:0004386">
    <property type="term" value="F:helicase activity"/>
    <property type="evidence" value="ECO:0007669"/>
    <property type="project" value="UniProtKB-KW"/>
</dbReference>
<dbReference type="EMBL" id="DAESCB010000005">
    <property type="protein sequence ID" value="HBH7042174.1"/>
    <property type="molecule type" value="Genomic_DNA"/>
</dbReference>
<evidence type="ECO:0000256" key="3">
    <source>
        <dbReference type="ARBA" id="ARBA00022806"/>
    </source>
</evidence>
<evidence type="ECO:0000313" key="6">
    <source>
        <dbReference type="EMBL" id="HBH7042174.1"/>
    </source>
</evidence>
<dbReference type="SUPFAM" id="SSF52540">
    <property type="entry name" value="P-loop containing nucleoside triphosphate hydrolases"/>
    <property type="match status" value="1"/>
</dbReference>
<gene>
    <name evidence="6" type="ORF">KV121_002234</name>
</gene>
<feature type="domain" description="UvrD-like helicase ATP-binding" evidence="5">
    <location>
        <begin position="127"/>
        <end position="179"/>
    </location>
</feature>
<reference evidence="6" key="2">
    <citation type="submission" date="2021-07" db="EMBL/GenBank/DDBJ databases">
        <authorList>
            <consortium name="NCBI Pathogen Detection Project"/>
        </authorList>
    </citation>
    <scope>NUCLEOTIDE SEQUENCE</scope>
    <source>
        <strain evidence="6">91871</strain>
    </source>
</reference>
<dbReference type="Gene3D" id="3.40.50.300">
    <property type="entry name" value="P-loop containing nucleotide triphosphate hydrolases"/>
    <property type="match status" value="1"/>
</dbReference>
<keyword evidence="1" id="KW-0547">Nucleotide-binding</keyword>
<dbReference type="GO" id="GO:0005524">
    <property type="term" value="F:ATP binding"/>
    <property type="evidence" value="ECO:0007669"/>
    <property type="project" value="UniProtKB-KW"/>
</dbReference>
<dbReference type="RefSeq" id="WP_057101909.1">
    <property type="nucleotide sequence ID" value="NZ_JRST01000009.1"/>
</dbReference>
<evidence type="ECO:0000313" key="7">
    <source>
        <dbReference type="Proteomes" id="UP000885148"/>
    </source>
</evidence>
<keyword evidence="4" id="KW-0067">ATP-binding</keyword>
<dbReference type="InterPro" id="IPR014016">
    <property type="entry name" value="UvrD-like_ATP-bd"/>
</dbReference>
<dbReference type="GO" id="GO:0016787">
    <property type="term" value="F:hydrolase activity"/>
    <property type="evidence" value="ECO:0007669"/>
    <property type="project" value="UniProtKB-KW"/>
</dbReference>
<reference evidence="6" key="1">
    <citation type="journal article" date="2018" name="Genome Biol.">
        <title>SKESA: strategic k-mer extension for scrupulous assemblies.</title>
        <authorList>
            <person name="Souvorov A."/>
            <person name="Agarwala R."/>
            <person name="Lipman D.J."/>
        </authorList>
    </citation>
    <scope>NUCLEOTIDE SEQUENCE</scope>
    <source>
        <strain evidence="6">91871</strain>
    </source>
</reference>
<accession>A0A9P3Z5P8</accession>
<evidence type="ECO:0000259" key="5">
    <source>
        <dbReference type="Pfam" id="PF00580"/>
    </source>
</evidence>
<dbReference type="InterPro" id="IPR027417">
    <property type="entry name" value="P-loop_NTPase"/>
</dbReference>
<keyword evidence="3" id="KW-0347">Helicase</keyword>
<protein>
    <submittedName>
        <fullName evidence="6">UvrD-helicase domain-containing protein</fullName>
    </submittedName>
</protein>
<sequence length="356" mass="40810">MNNELILAVAGSRKTQGIIDHCARIDGQKRVLVLTFTQFNQNEIRNRLSRCAGNNSYIEVLGWYTFLLRHFAKPFLPYKFPGQRILGFNFDGRPYMMARGINRFLDKNYHAYACELARLSAELITASQGALIFRLESIYDEILIDEVQDLSGYDLDILDSLLATAINLKMVGDMRQAVLSTNPRGSKHKKYQNTNMLSWFLEREEKGIIKIIERFTTWRCHHLISDYADTIFSPEWGFPKTKSENHTVTYHDGVFLVMKEHVEDYIKAFKPQCLRNSKSSGKVYNFDFINFKASKGSTFERILIIPTSGIEAFIQKNEYLESTAAATFYVAVTRAQQSVAIVIGKPGQSNLPIWKP</sequence>
<proteinExistence type="predicted"/>
<dbReference type="AlphaFoldDB" id="A0A9P3Z5P8"/>
<evidence type="ECO:0000256" key="2">
    <source>
        <dbReference type="ARBA" id="ARBA00022801"/>
    </source>
</evidence>
<name>A0A9P3Z5P8_CITFR</name>